<reference evidence="4 5" key="1">
    <citation type="submission" date="2019-11" db="EMBL/GenBank/DDBJ databases">
        <authorList>
            <person name="Im W.T."/>
        </authorList>
    </citation>
    <scope>NUCLEOTIDE SEQUENCE [LARGE SCALE GENOMIC DNA]</scope>
    <source>
        <strain evidence="4 5">SB-02</strain>
    </source>
</reference>
<accession>A0A6I6GAA5</accession>
<dbReference type="Pfam" id="PF13505">
    <property type="entry name" value="OMP_b-brl"/>
    <property type="match status" value="1"/>
</dbReference>
<feature type="domain" description="Outer membrane protein beta-barrel" evidence="3">
    <location>
        <begin position="15"/>
        <end position="180"/>
    </location>
</feature>
<gene>
    <name evidence="4" type="ORF">GLV81_18055</name>
</gene>
<evidence type="ECO:0000256" key="1">
    <source>
        <dbReference type="ARBA" id="ARBA00022729"/>
    </source>
</evidence>
<feature type="chain" id="PRO_5026043162" evidence="2">
    <location>
        <begin position="26"/>
        <end position="207"/>
    </location>
</feature>
<dbReference type="EMBL" id="CP046566">
    <property type="protein sequence ID" value="QGW29766.1"/>
    <property type="molecule type" value="Genomic_DNA"/>
</dbReference>
<feature type="signal peptide" evidence="2">
    <location>
        <begin position="1"/>
        <end position="25"/>
    </location>
</feature>
<organism evidence="4 5">
    <name type="scientific">Phnomibacter ginsenosidimutans</name>
    <dbReference type="NCBI Taxonomy" id="2676868"/>
    <lineage>
        <taxon>Bacteria</taxon>
        <taxon>Pseudomonadati</taxon>
        <taxon>Bacteroidota</taxon>
        <taxon>Chitinophagia</taxon>
        <taxon>Chitinophagales</taxon>
        <taxon>Chitinophagaceae</taxon>
        <taxon>Phnomibacter</taxon>
    </lineage>
</organism>
<dbReference type="InterPro" id="IPR027385">
    <property type="entry name" value="Beta-barrel_OMP"/>
</dbReference>
<keyword evidence="5" id="KW-1185">Reference proteome</keyword>
<protein>
    <submittedName>
        <fullName evidence="4">Outer membrane beta-barrel protein</fullName>
    </submittedName>
</protein>
<proteinExistence type="predicted"/>
<evidence type="ECO:0000259" key="3">
    <source>
        <dbReference type="Pfam" id="PF13505"/>
    </source>
</evidence>
<dbReference type="AlphaFoldDB" id="A0A6I6GAA5"/>
<name>A0A6I6GAA5_9BACT</name>
<dbReference type="KEGG" id="fls:GLV81_18055"/>
<sequence>MICCMKRINMLLMGVAALLSVEAFAQQKFTAPKGLDIRIGYGVVPMQNIQESFSNELVPELADNNAIDLKKKGSGVFSASLNYQTKSRFGFGVDVLYGQTQSEFAYTNTSKSTVSSQWFTVMAKGSFMYYRDAFNVPNVELYGAAALGSSFREATGTVNNVEKSKSMSYFAYQFTPLGVRTGQKVAFWAELGYGYKGLLNAGVSIRL</sequence>
<keyword evidence="1 2" id="KW-0732">Signal</keyword>
<evidence type="ECO:0000313" key="5">
    <source>
        <dbReference type="Proteomes" id="UP000426027"/>
    </source>
</evidence>
<evidence type="ECO:0000313" key="4">
    <source>
        <dbReference type="EMBL" id="QGW29766.1"/>
    </source>
</evidence>
<dbReference type="Proteomes" id="UP000426027">
    <property type="component" value="Chromosome"/>
</dbReference>
<evidence type="ECO:0000256" key="2">
    <source>
        <dbReference type="SAM" id="SignalP"/>
    </source>
</evidence>